<feature type="domain" description="Winged helix-turn helix" evidence="3">
    <location>
        <begin position="107"/>
        <end position="161"/>
    </location>
</feature>
<evidence type="ECO:0000259" key="3">
    <source>
        <dbReference type="Pfam" id="PF13592"/>
    </source>
</evidence>
<dbReference type="Gene3D" id="3.30.420.10">
    <property type="entry name" value="Ribonuclease H-like superfamily/Ribonuclease H"/>
    <property type="match status" value="1"/>
</dbReference>
<feature type="domain" description="Tc1-like transposase DDE" evidence="2">
    <location>
        <begin position="174"/>
        <end position="317"/>
    </location>
</feature>
<dbReference type="eggNOG" id="COG3415">
    <property type="taxonomic scope" value="Bacteria"/>
</dbReference>
<dbReference type="InterPro" id="IPR047655">
    <property type="entry name" value="Transpos_IS630-like"/>
</dbReference>
<dbReference type="NCBIfam" id="NF033545">
    <property type="entry name" value="transpos_IS630"/>
    <property type="match status" value="1"/>
</dbReference>
<dbReference type="InterPro" id="IPR038717">
    <property type="entry name" value="Tc1-like_DDE_dom"/>
</dbReference>
<dbReference type="EMBL" id="CP003742">
    <property type="protein sequence ID" value="AGI74457.1"/>
    <property type="molecule type" value="Genomic_DNA"/>
</dbReference>
<keyword evidence="5" id="KW-1185">Reference proteome</keyword>
<dbReference type="GO" id="GO:0003676">
    <property type="term" value="F:nucleic acid binding"/>
    <property type="evidence" value="ECO:0007669"/>
    <property type="project" value="InterPro"/>
</dbReference>
<dbReference type="AlphaFoldDB" id="M9RQM8"/>
<organism evidence="4 5">
    <name type="scientific">Octadecabacter arcticus 238</name>
    <dbReference type="NCBI Taxonomy" id="391616"/>
    <lineage>
        <taxon>Bacteria</taxon>
        <taxon>Pseudomonadati</taxon>
        <taxon>Pseudomonadota</taxon>
        <taxon>Alphaproteobacteria</taxon>
        <taxon>Rhodobacterales</taxon>
        <taxon>Roseobacteraceae</taxon>
        <taxon>Octadecabacter</taxon>
    </lineage>
</organism>
<evidence type="ECO:0000256" key="1">
    <source>
        <dbReference type="SAM" id="MobiDB-lite"/>
    </source>
</evidence>
<name>M9RQM8_9RHOB</name>
<dbReference type="Pfam" id="PF13358">
    <property type="entry name" value="DDE_3"/>
    <property type="match status" value="1"/>
</dbReference>
<dbReference type="HOGENOM" id="CLU_056788_0_3_5"/>
<dbReference type="Proteomes" id="UP000004688">
    <property type="component" value="Chromosome"/>
</dbReference>
<reference evidence="4 5" key="1">
    <citation type="journal article" date="2013" name="PLoS ONE">
        <title>Poles Apart: Arctic and Antarctic Octadecabacter strains Share High Genome Plasticity and a New Type of Xanthorhodopsin.</title>
        <authorList>
            <person name="Vollmers J."/>
            <person name="Voget S."/>
            <person name="Dietrich S."/>
            <person name="Gollnow K."/>
            <person name="Smits M."/>
            <person name="Meyer K."/>
            <person name="Brinkhoff T."/>
            <person name="Simon M."/>
            <person name="Daniel R."/>
        </authorList>
    </citation>
    <scope>NUCLEOTIDE SEQUENCE [LARGE SCALE GENOMIC DNA]</scope>
    <source>
        <strain evidence="4 5">238</strain>
    </source>
</reference>
<evidence type="ECO:0000313" key="5">
    <source>
        <dbReference type="Proteomes" id="UP000004688"/>
    </source>
</evidence>
<feature type="region of interest" description="Disordered" evidence="1">
    <location>
        <begin position="358"/>
        <end position="377"/>
    </location>
</feature>
<dbReference type="Pfam" id="PF13592">
    <property type="entry name" value="HTH_33"/>
    <property type="match status" value="1"/>
</dbReference>
<accession>M9RQM8</accession>
<dbReference type="InterPro" id="IPR036397">
    <property type="entry name" value="RNaseH_sf"/>
</dbReference>
<evidence type="ECO:0000259" key="2">
    <source>
        <dbReference type="Pfam" id="PF13358"/>
    </source>
</evidence>
<proteinExistence type="predicted"/>
<sequence length="377" mass="42902">MSKQYKTVSLSDEQRIALEALCRRRKVDALVWKRARAFLLLDAGEDAGTVCRILDIGPTVLTEWRFAFAGAGLSFFGLKDYSQRQGHLSVVQEQAVRAHFTAQPARNADEVCAYVLAECDQNYSTSGAAKLMRRLGFAYKKPQLLPAQADEAKQAAFIAKYEALMNGLAADEMVVFSDAVHPEHQSRPAHGWFPKGQKTALKATSGRKRLNIQGALDLETFQFTFVEGEKINAQTTRQMLEKLERNNQTKTAIHVFVDNARYHHAKILQPWLDSPERRVKLHFLPAYAPHLNPIERLWGVMHKWVTHNRHYATFNQFTEAIFDFFRKTLPEKWPEFRDTLGSSFKCNTQSPLGIGCCDGHTKQAPQQRGPWRDISRA</sequence>
<dbReference type="KEGG" id="oar:OA238_c45980"/>
<dbReference type="InterPro" id="IPR025959">
    <property type="entry name" value="Winged_HTH_dom"/>
</dbReference>
<dbReference type="eggNOG" id="COG3335">
    <property type="taxonomic scope" value="Bacteria"/>
</dbReference>
<protein>
    <submittedName>
        <fullName evidence="4">Putative IS630 family transposase</fullName>
    </submittedName>
</protein>
<gene>
    <name evidence="4" type="ORF">OA238_c45980</name>
</gene>
<evidence type="ECO:0000313" key="4">
    <source>
        <dbReference type="EMBL" id="AGI74457.1"/>
    </source>
</evidence>